<reference evidence="3 4" key="1">
    <citation type="submission" date="2018-08" db="EMBL/GenBank/DDBJ databases">
        <title>A genome reference for cultivated species of the human gut microbiota.</title>
        <authorList>
            <person name="Zou Y."/>
            <person name="Xue W."/>
            <person name="Luo G."/>
        </authorList>
    </citation>
    <scope>NUCLEOTIDE SEQUENCE [LARGE SCALE GENOMIC DNA]</scope>
    <source>
        <strain evidence="3 4">AF20-9LB</strain>
    </source>
</reference>
<dbReference type="Proteomes" id="UP000460135">
    <property type="component" value="Unassembled WGS sequence"/>
</dbReference>
<feature type="domain" description="AAA" evidence="1">
    <location>
        <begin position="6"/>
        <end position="58"/>
    </location>
</feature>
<proteinExistence type="predicted"/>
<dbReference type="InterPro" id="IPR041682">
    <property type="entry name" value="AAA_14"/>
</dbReference>
<sequence>MFDLADAFVKMGGKYLFIDEIYKNKDWSKELNLIYDYHSKLDIVFTGSSVLDIFESSRCHVSDAGAFFLNQTRIF</sequence>
<evidence type="ECO:0000313" key="2">
    <source>
        <dbReference type="EMBL" id="KAA3805981.1"/>
    </source>
</evidence>
<reference evidence="2 5" key="2">
    <citation type="journal article" date="2019" name="Nat. Med.">
        <title>A library of human gut bacterial isolates paired with longitudinal multiomics data enables mechanistic microbiome research.</title>
        <authorList>
            <person name="Poyet M."/>
            <person name="Groussin M."/>
            <person name="Gibbons S.M."/>
            <person name="Avila-Pacheco J."/>
            <person name="Jiang X."/>
            <person name="Kearney S.M."/>
            <person name="Perrotta A.R."/>
            <person name="Berdy B."/>
            <person name="Zhao S."/>
            <person name="Lieberman T.D."/>
            <person name="Swanson P.K."/>
            <person name="Smith M."/>
            <person name="Roesemann S."/>
            <person name="Alexander J.E."/>
            <person name="Rich S.A."/>
            <person name="Livny J."/>
            <person name="Vlamakis H."/>
            <person name="Clish C."/>
            <person name="Bullock K."/>
            <person name="Deik A."/>
            <person name="Scott J."/>
            <person name="Pierce K.A."/>
            <person name="Xavier R.J."/>
            <person name="Alm E.J."/>
        </authorList>
    </citation>
    <scope>NUCLEOTIDE SEQUENCE [LARGE SCALE GENOMIC DNA]</scope>
    <source>
        <strain evidence="2 5">BIOML-A183</strain>
    </source>
</reference>
<evidence type="ECO:0000313" key="5">
    <source>
        <dbReference type="Proteomes" id="UP000460135"/>
    </source>
</evidence>
<dbReference type="EMBL" id="VWLX01000006">
    <property type="protein sequence ID" value="KAA3805981.1"/>
    <property type="molecule type" value="Genomic_DNA"/>
</dbReference>
<gene>
    <name evidence="3" type="ORF">DWX70_11715</name>
    <name evidence="2" type="ORF">F3F51_09175</name>
</gene>
<accession>A0A395VYW5</accession>
<comment type="caution">
    <text evidence="3">The sequence shown here is derived from an EMBL/GenBank/DDBJ whole genome shotgun (WGS) entry which is preliminary data.</text>
</comment>
<dbReference type="EMBL" id="QRVZ01000008">
    <property type="protein sequence ID" value="RGS83597.1"/>
    <property type="molecule type" value="Genomic_DNA"/>
</dbReference>
<dbReference type="PANTHER" id="PTHR42990:SF1">
    <property type="entry name" value="AAA+ ATPASE DOMAIN-CONTAINING PROTEIN"/>
    <property type="match status" value="1"/>
</dbReference>
<organism evidence="3 4">
    <name type="scientific">Bacteroides ovatus</name>
    <dbReference type="NCBI Taxonomy" id="28116"/>
    <lineage>
        <taxon>Bacteria</taxon>
        <taxon>Pseudomonadati</taxon>
        <taxon>Bacteroidota</taxon>
        <taxon>Bacteroidia</taxon>
        <taxon>Bacteroidales</taxon>
        <taxon>Bacteroidaceae</taxon>
        <taxon>Bacteroides</taxon>
    </lineage>
</organism>
<evidence type="ECO:0000259" key="1">
    <source>
        <dbReference type="Pfam" id="PF13173"/>
    </source>
</evidence>
<dbReference type="Pfam" id="PF13173">
    <property type="entry name" value="AAA_14"/>
    <property type="match status" value="1"/>
</dbReference>
<evidence type="ECO:0000313" key="4">
    <source>
        <dbReference type="Proteomes" id="UP000266492"/>
    </source>
</evidence>
<dbReference type="PANTHER" id="PTHR42990">
    <property type="entry name" value="ATPASE"/>
    <property type="match status" value="1"/>
</dbReference>
<dbReference type="AlphaFoldDB" id="A0A395VYW5"/>
<dbReference type="Proteomes" id="UP000266492">
    <property type="component" value="Unassembled WGS sequence"/>
</dbReference>
<protein>
    <submittedName>
        <fullName evidence="2">AAA family ATPase</fullName>
    </submittedName>
</protein>
<name>A0A395VYW5_BACOV</name>
<evidence type="ECO:0000313" key="3">
    <source>
        <dbReference type="EMBL" id="RGS83597.1"/>
    </source>
</evidence>